<dbReference type="EMBL" id="KZ805547">
    <property type="protein sequence ID" value="PVH94160.1"/>
    <property type="molecule type" value="Genomic_DNA"/>
</dbReference>
<organism evidence="1 2">
    <name type="scientific">Periconia macrospinosa</name>
    <dbReference type="NCBI Taxonomy" id="97972"/>
    <lineage>
        <taxon>Eukaryota</taxon>
        <taxon>Fungi</taxon>
        <taxon>Dikarya</taxon>
        <taxon>Ascomycota</taxon>
        <taxon>Pezizomycotina</taxon>
        <taxon>Dothideomycetes</taxon>
        <taxon>Pleosporomycetidae</taxon>
        <taxon>Pleosporales</taxon>
        <taxon>Massarineae</taxon>
        <taxon>Periconiaceae</taxon>
        <taxon>Periconia</taxon>
    </lineage>
</organism>
<accession>A0A2V1D7T6</accession>
<name>A0A2V1D7T6_9PLEO</name>
<dbReference type="OrthoDB" id="4160379at2759"/>
<evidence type="ECO:0000313" key="1">
    <source>
        <dbReference type="EMBL" id="PVH94160.1"/>
    </source>
</evidence>
<dbReference type="STRING" id="97972.A0A2V1D7T6"/>
<reference evidence="1 2" key="1">
    <citation type="journal article" date="2018" name="Sci. Rep.">
        <title>Comparative genomics provides insights into the lifestyle and reveals functional heterogeneity of dark septate endophytic fungi.</title>
        <authorList>
            <person name="Knapp D.G."/>
            <person name="Nemeth J.B."/>
            <person name="Barry K."/>
            <person name="Hainaut M."/>
            <person name="Henrissat B."/>
            <person name="Johnson J."/>
            <person name="Kuo A."/>
            <person name="Lim J.H.P."/>
            <person name="Lipzen A."/>
            <person name="Nolan M."/>
            <person name="Ohm R.A."/>
            <person name="Tamas L."/>
            <person name="Grigoriev I.V."/>
            <person name="Spatafora J.W."/>
            <person name="Nagy L.G."/>
            <person name="Kovacs G.M."/>
        </authorList>
    </citation>
    <scope>NUCLEOTIDE SEQUENCE [LARGE SCALE GENOMIC DNA]</scope>
    <source>
        <strain evidence="1 2">DSE2036</strain>
    </source>
</reference>
<sequence length="195" mass="22402">MQTLWPPDHQQRMLRRHLSKSHGMKRKGSCWLRDETTDGIFLQSWDQKGACGYWIVKPDGLAPVAGQFDDSLHQTSVPRLSRLEELHAAERQHITSRLSAAVVEVGSNDMALSTNWMRRTGWAEMFASANRRLLVQLSQMPYDAREDLSLGTYGAENLFSRREDEERLTHMVAALGRMFDRCEDTVRHTDVSVRC</sequence>
<dbReference type="AlphaFoldDB" id="A0A2V1D7T6"/>
<proteinExistence type="predicted"/>
<dbReference type="Proteomes" id="UP000244855">
    <property type="component" value="Unassembled WGS sequence"/>
</dbReference>
<protein>
    <submittedName>
        <fullName evidence="1">Uncharacterized protein</fullName>
    </submittedName>
</protein>
<keyword evidence="2" id="KW-1185">Reference proteome</keyword>
<gene>
    <name evidence="1" type="ORF">DM02DRAFT_200270</name>
</gene>
<evidence type="ECO:0000313" key="2">
    <source>
        <dbReference type="Proteomes" id="UP000244855"/>
    </source>
</evidence>